<accession>A0A6A5UP61</accession>
<feature type="non-terminal residue" evidence="1">
    <location>
        <position position="1"/>
    </location>
</feature>
<keyword evidence="2" id="KW-1185">Reference proteome</keyword>
<dbReference type="OrthoDB" id="5362630at2759"/>
<dbReference type="AlphaFoldDB" id="A0A6A5UP61"/>
<protein>
    <submittedName>
        <fullName evidence="1">Uncharacterized protein</fullName>
    </submittedName>
</protein>
<evidence type="ECO:0000313" key="2">
    <source>
        <dbReference type="Proteomes" id="UP000800036"/>
    </source>
</evidence>
<dbReference type="EMBL" id="ML976757">
    <property type="protein sequence ID" value="KAF1965719.1"/>
    <property type="molecule type" value="Genomic_DNA"/>
</dbReference>
<name>A0A6A5UP61_9PLEO</name>
<sequence>LRRAWKFAGNETLGMDTIEQEGSAWSGIRPVPRMIQNQLGHQLELHMMTLDKKILKGIQGMMRDRKQWAVTTIALAILLHTRELDIGRNLYWSRYADPAGFWIHPSKPKFLIEEATISCNSLLSHYRCVWGLTPLSLNWSLQKSKDMVANEERAIKFIQRLQKYVQRLGESYKIGHEAGNMYRDGDPDSVGFTISSLLFKKDNYEAKGVC</sequence>
<proteinExistence type="predicted"/>
<reference evidence="1" key="1">
    <citation type="journal article" date="2020" name="Stud. Mycol.">
        <title>101 Dothideomycetes genomes: a test case for predicting lifestyles and emergence of pathogens.</title>
        <authorList>
            <person name="Haridas S."/>
            <person name="Albert R."/>
            <person name="Binder M."/>
            <person name="Bloem J."/>
            <person name="Labutti K."/>
            <person name="Salamov A."/>
            <person name="Andreopoulos B."/>
            <person name="Baker S."/>
            <person name="Barry K."/>
            <person name="Bills G."/>
            <person name="Bluhm B."/>
            <person name="Cannon C."/>
            <person name="Castanera R."/>
            <person name="Culley D."/>
            <person name="Daum C."/>
            <person name="Ezra D."/>
            <person name="Gonzalez J."/>
            <person name="Henrissat B."/>
            <person name="Kuo A."/>
            <person name="Liang C."/>
            <person name="Lipzen A."/>
            <person name="Lutzoni F."/>
            <person name="Magnuson J."/>
            <person name="Mondo S."/>
            <person name="Nolan M."/>
            <person name="Ohm R."/>
            <person name="Pangilinan J."/>
            <person name="Park H.-J."/>
            <person name="Ramirez L."/>
            <person name="Alfaro M."/>
            <person name="Sun H."/>
            <person name="Tritt A."/>
            <person name="Yoshinaga Y."/>
            <person name="Zwiers L.-H."/>
            <person name="Turgeon B."/>
            <person name="Goodwin S."/>
            <person name="Spatafora J."/>
            <person name="Crous P."/>
            <person name="Grigoriev I."/>
        </authorList>
    </citation>
    <scope>NUCLEOTIDE SEQUENCE</scope>
    <source>
        <strain evidence="1">CBS 107.79</strain>
    </source>
</reference>
<evidence type="ECO:0000313" key="1">
    <source>
        <dbReference type="EMBL" id="KAF1965719.1"/>
    </source>
</evidence>
<gene>
    <name evidence="1" type="ORF">BU23DRAFT_488616</name>
</gene>
<organism evidence="1 2">
    <name type="scientific">Bimuria novae-zelandiae CBS 107.79</name>
    <dbReference type="NCBI Taxonomy" id="1447943"/>
    <lineage>
        <taxon>Eukaryota</taxon>
        <taxon>Fungi</taxon>
        <taxon>Dikarya</taxon>
        <taxon>Ascomycota</taxon>
        <taxon>Pezizomycotina</taxon>
        <taxon>Dothideomycetes</taxon>
        <taxon>Pleosporomycetidae</taxon>
        <taxon>Pleosporales</taxon>
        <taxon>Massarineae</taxon>
        <taxon>Didymosphaeriaceae</taxon>
        <taxon>Bimuria</taxon>
    </lineage>
</organism>
<dbReference type="Proteomes" id="UP000800036">
    <property type="component" value="Unassembled WGS sequence"/>
</dbReference>